<dbReference type="InterPro" id="IPR003313">
    <property type="entry name" value="AraC-bd"/>
</dbReference>
<dbReference type="PRINTS" id="PR00032">
    <property type="entry name" value="HTHARAC"/>
</dbReference>
<name>A0ABV1KU61_9BACL</name>
<dbReference type="PROSITE" id="PS00041">
    <property type="entry name" value="HTH_ARAC_FAMILY_1"/>
    <property type="match status" value="1"/>
</dbReference>
<dbReference type="SUPFAM" id="SSF51215">
    <property type="entry name" value="Regulatory protein AraC"/>
    <property type="match status" value="1"/>
</dbReference>
<dbReference type="Gene3D" id="2.60.120.10">
    <property type="entry name" value="Jelly Rolls"/>
    <property type="match status" value="1"/>
</dbReference>
<gene>
    <name evidence="5" type="ORF">QJS35_14820</name>
</gene>
<comment type="caution">
    <text evidence="5">The sequence shown here is derived from an EMBL/GenBank/DDBJ whole genome shotgun (WGS) entry which is preliminary data.</text>
</comment>
<dbReference type="Gene3D" id="1.10.10.60">
    <property type="entry name" value="Homeodomain-like"/>
    <property type="match status" value="1"/>
</dbReference>
<dbReference type="InterPro" id="IPR037923">
    <property type="entry name" value="HTH-like"/>
</dbReference>
<reference evidence="5 6" key="1">
    <citation type="journal article" date="2023" name="Genome Announc.">
        <title>Pan-Genome Analyses of the Genus Cohnella and Proposal of the Novel Species Cohnella silvisoli sp. nov., Isolated from Forest Soil.</title>
        <authorList>
            <person name="Wang C."/>
            <person name="Mao L."/>
            <person name="Bao G."/>
            <person name="Zhu H."/>
        </authorList>
    </citation>
    <scope>NUCLEOTIDE SEQUENCE [LARGE SCALE GENOMIC DNA]</scope>
    <source>
        <strain evidence="5 6">NL03-T5-1</strain>
    </source>
</reference>
<dbReference type="PROSITE" id="PS01124">
    <property type="entry name" value="HTH_ARAC_FAMILY_2"/>
    <property type="match status" value="1"/>
</dbReference>
<dbReference type="PANTHER" id="PTHR43280:SF30">
    <property type="entry name" value="MMSAB OPERON REGULATORY PROTEIN"/>
    <property type="match status" value="1"/>
</dbReference>
<dbReference type="InterPro" id="IPR009057">
    <property type="entry name" value="Homeodomain-like_sf"/>
</dbReference>
<dbReference type="PANTHER" id="PTHR43280">
    <property type="entry name" value="ARAC-FAMILY TRANSCRIPTIONAL REGULATOR"/>
    <property type="match status" value="1"/>
</dbReference>
<evidence type="ECO:0000313" key="5">
    <source>
        <dbReference type="EMBL" id="MEQ4483665.1"/>
    </source>
</evidence>
<dbReference type="SMART" id="SM00342">
    <property type="entry name" value="HTH_ARAC"/>
    <property type="match status" value="1"/>
</dbReference>
<evidence type="ECO:0000313" key="6">
    <source>
        <dbReference type="Proteomes" id="UP001493487"/>
    </source>
</evidence>
<keyword evidence="2" id="KW-0238">DNA-binding</keyword>
<dbReference type="InterPro" id="IPR020449">
    <property type="entry name" value="Tscrpt_reg_AraC-type_HTH"/>
</dbReference>
<dbReference type="Proteomes" id="UP001493487">
    <property type="component" value="Unassembled WGS sequence"/>
</dbReference>
<keyword evidence="3" id="KW-0804">Transcription</keyword>
<dbReference type="InterPro" id="IPR018062">
    <property type="entry name" value="HTH_AraC-typ_CS"/>
</dbReference>
<accession>A0ABV1KU61</accession>
<keyword evidence="6" id="KW-1185">Reference proteome</keyword>
<sequence>MSEEIRWEKLNPLVSYANKLACSPGYTFGPRIVQDRQLIWVAEGSGEAMIQNRRYSVSSGDLFHYGPHVVHRFTADSTRPFVLCGLHFQTTGDMPEQGAPLYRYPIDVSEDYRLDYPNTLIIGQQPERLDLPEYMRFTGTKAERYFNHFAQSFQQSEPINHLLNRVNLIQLLVELHQLTRRQSEENSENGILLRVVQDHLKERAAKPYNRAWLREWTHYHENHASSLFQKQYGQSPHDYFLECKLDLAKSMLTQSGQPVSEIAERLAFGSIHYFSRLFKSRTGLSPLAYRQKSRLI</sequence>
<dbReference type="RefSeq" id="WP_232186164.1">
    <property type="nucleotide sequence ID" value="NZ_JAIOAP010000007.1"/>
</dbReference>
<protein>
    <submittedName>
        <fullName evidence="5">AraC family transcriptional regulator</fullName>
    </submittedName>
</protein>
<dbReference type="EMBL" id="JASKHM010000008">
    <property type="protein sequence ID" value="MEQ4483665.1"/>
    <property type="molecule type" value="Genomic_DNA"/>
</dbReference>
<evidence type="ECO:0000256" key="2">
    <source>
        <dbReference type="ARBA" id="ARBA00023125"/>
    </source>
</evidence>
<evidence type="ECO:0000259" key="4">
    <source>
        <dbReference type="PROSITE" id="PS01124"/>
    </source>
</evidence>
<dbReference type="Pfam" id="PF12833">
    <property type="entry name" value="HTH_18"/>
    <property type="match status" value="1"/>
</dbReference>
<evidence type="ECO:0000256" key="1">
    <source>
        <dbReference type="ARBA" id="ARBA00023015"/>
    </source>
</evidence>
<dbReference type="SUPFAM" id="SSF46689">
    <property type="entry name" value="Homeodomain-like"/>
    <property type="match status" value="1"/>
</dbReference>
<dbReference type="Pfam" id="PF02311">
    <property type="entry name" value="AraC_binding"/>
    <property type="match status" value="1"/>
</dbReference>
<evidence type="ECO:0000256" key="3">
    <source>
        <dbReference type="ARBA" id="ARBA00023163"/>
    </source>
</evidence>
<dbReference type="InterPro" id="IPR014710">
    <property type="entry name" value="RmlC-like_jellyroll"/>
</dbReference>
<keyword evidence="1" id="KW-0805">Transcription regulation</keyword>
<dbReference type="InterPro" id="IPR018060">
    <property type="entry name" value="HTH_AraC"/>
</dbReference>
<feature type="domain" description="HTH araC/xylS-type" evidence="4">
    <location>
        <begin position="190"/>
        <end position="292"/>
    </location>
</feature>
<organism evidence="5 6">
    <name type="scientific">Cohnella silvisoli</name>
    <dbReference type="NCBI Taxonomy" id="2873699"/>
    <lineage>
        <taxon>Bacteria</taxon>
        <taxon>Bacillati</taxon>
        <taxon>Bacillota</taxon>
        <taxon>Bacilli</taxon>
        <taxon>Bacillales</taxon>
        <taxon>Paenibacillaceae</taxon>
        <taxon>Cohnella</taxon>
    </lineage>
</organism>
<proteinExistence type="predicted"/>